<keyword evidence="3" id="KW-1185">Reference proteome</keyword>
<evidence type="ECO:0000256" key="1">
    <source>
        <dbReference type="SAM" id="Phobius"/>
    </source>
</evidence>
<gene>
    <name evidence="2" type="ORF">JEODO184_01684</name>
</gene>
<dbReference type="RefSeq" id="WP_235962261.1">
    <property type="nucleotide sequence ID" value="NZ_CAJEWD010000008.1"/>
</dbReference>
<evidence type="ECO:0000313" key="2">
    <source>
        <dbReference type="EMBL" id="CAD2079443.1"/>
    </source>
</evidence>
<dbReference type="EMBL" id="CAJEWD010000008">
    <property type="protein sequence ID" value="CAD2079443.1"/>
    <property type="molecule type" value="Genomic_DNA"/>
</dbReference>
<evidence type="ECO:0000313" key="3">
    <source>
        <dbReference type="Proteomes" id="UP000589351"/>
    </source>
</evidence>
<dbReference type="Pfam" id="PF14036">
    <property type="entry name" value="YlaH"/>
    <property type="match status" value="1"/>
</dbReference>
<dbReference type="InterPro" id="IPR025620">
    <property type="entry name" value="YlaH"/>
</dbReference>
<proteinExistence type="predicted"/>
<dbReference type="Proteomes" id="UP000589351">
    <property type="component" value="Unassembled WGS sequence"/>
</dbReference>
<comment type="caution">
    <text evidence="2">The sequence shown here is derived from an EMBL/GenBank/DDBJ whole genome shotgun (WGS) entry which is preliminary data.</text>
</comment>
<feature type="transmembrane region" description="Helical" evidence="1">
    <location>
        <begin position="36"/>
        <end position="55"/>
    </location>
</feature>
<organism evidence="2 3">
    <name type="scientific">Jeotgalicoccus meleagridis</name>
    <dbReference type="NCBI Taxonomy" id="2759181"/>
    <lineage>
        <taxon>Bacteria</taxon>
        <taxon>Bacillati</taxon>
        <taxon>Bacillota</taxon>
        <taxon>Bacilli</taxon>
        <taxon>Bacillales</taxon>
        <taxon>Staphylococcaceae</taxon>
        <taxon>Jeotgalicoccus</taxon>
    </lineage>
</organism>
<sequence>MFNPLILLNTADVGNVQGRLTFFGRLYGLDTNPEKGMWYLLITIFVLCAIVYHLGFAKKLKLWKHLIIYFFMFIGVIFLTFFGAFYPVAECLIVIALVLAGYRYRLHKERKAGKFQTANKPPEQ</sequence>
<feature type="transmembrane region" description="Helical" evidence="1">
    <location>
        <begin position="62"/>
        <end position="79"/>
    </location>
</feature>
<protein>
    <recommendedName>
        <fullName evidence="4">YlaH-like protein</fullName>
    </recommendedName>
</protein>
<keyword evidence="1" id="KW-0812">Transmembrane</keyword>
<keyword evidence="1" id="KW-0472">Membrane</keyword>
<reference evidence="2 3" key="1">
    <citation type="submission" date="2020-07" db="EMBL/GenBank/DDBJ databases">
        <authorList>
            <person name="Criscuolo A."/>
        </authorList>
    </citation>
    <scope>NUCLEOTIDE SEQUENCE [LARGE SCALE GENOMIC DNA]</scope>
    <source>
        <strain evidence="2">CIP111649</strain>
    </source>
</reference>
<keyword evidence="1" id="KW-1133">Transmembrane helix</keyword>
<evidence type="ECO:0008006" key="4">
    <source>
        <dbReference type="Google" id="ProtNLM"/>
    </source>
</evidence>
<feature type="transmembrane region" description="Helical" evidence="1">
    <location>
        <begin position="85"/>
        <end position="104"/>
    </location>
</feature>
<dbReference type="AlphaFoldDB" id="A0A6V7RMD6"/>
<accession>A0A6V7RMD6</accession>
<name>A0A6V7RMD6_9STAP</name>